<gene>
    <name evidence="1" type="primary">arsD</name>
    <name evidence="1" type="ORF">KL86SPO_20482</name>
</gene>
<dbReference type="EMBL" id="FMJE01000002">
    <property type="protein sequence ID" value="SCM79265.1"/>
    <property type="molecule type" value="Genomic_DNA"/>
</dbReference>
<sequence length="124" mass="13549">MKKMAIYEPAMCCETGICGVSVDPELIRISTVLNALKKNGVEVKRHNLSNAPMEFVNNKVINQYVNEKGPEGLPAVLLDNEIIITGRYPANDEFIKLLGIPENYLSEPKTANKGGCCCSDGKCC</sequence>
<dbReference type="GO" id="GO:0046685">
    <property type="term" value="P:response to arsenic-containing substance"/>
    <property type="evidence" value="ECO:0007669"/>
    <property type="project" value="InterPro"/>
</dbReference>
<dbReference type="AlphaFoldDB" id="A0A212LNW8"/>
<dbReference type="RefSeq" id="WP_288183469.1">
    <property type="nucleotide sequence ID" value="NZ_LT608335.1"/>
</dbReference>
<name>A0A212LNW8_9FIRM</name>
<evidence type="ECO:0000313" key="1">
    <source>
        <dbReference type="EMBL" id="SCM79265.1"/>
    </source>
</evidence>
<reference evidence="1" key="1">
    <citation type="submission" date="2016-08" db="EMBL/GenBank/DDBJ databases">
        <authorList>
            <person name="Seilhamer J.J."/>
        </authorList>
    </citation>
    <scope>NUCLEOTIDE SEQUENCE</scope>
    <source>
        <strain evidence="1">86</strain>
    </source>
</reference>
<accession>A0A212LNW8</accession>
<organism evidence="1">
    <name type="scientific">uncultured Sporomusa sp</name>
    <dbReference type="NCBI Taxonomy" id="307249"/>
    <lineage>
        <taxon>Bacteria</taxon>
        <taxon>Bacillati</taxon>
        <taxon>Bacillota</taxon>
        <taxon>Negativicutes</taxon>
        <taxon>Selenomonadales</taxon>
        <taxon>Sporomusaceae</taxon>
        <taxon>Sporomusa</taxon>
        <taxon>environmental samples</taxon>
    </lineage>
</organism>
<protein>
    <submittedName>
        <fullName evidence="1">Arsenical resistance operon trans-acting repressor ArsD</fullName>
    </submittedName>
</protein>
<dbReference type="Pfam" id="PF06953">
    <property type="entry name" value="ArsD"/>
    <property type="match status" value="1"/>
</dbReference>
<dbReference type="GO" id="GO:0045892">
    <property type="term" value="P:negative regulation of DNA-templated transcription"/>
    <property type="evidence" value="ECO:0007669"/>
    <property type="project" value="InterPro"/>
</dbReference>
<proteinExistence type="predicted"/>
<dbReference type="GO" id="GO:0003677">
    <property type="term" value="F:DNA binding"/>
    <property type="evidence" value="ECO:0007669"/>
    <property type="project" value="InterPro"/>
</dbReference>
<dbReference type="NCBIfam" id="NF033727">
    <property type="entry name" value="chaperon_ArsD"/>
    <property type="match status" value="1"/>
</dbReference>
<dbReference type="InterPro" id="IPR010712">
    <property type="entry name" value="Arsenical-R_ArsD"/>
</dbReference>
<dbReference type="Gene3D" id="3.40.30.10">
    <property type="entry name" value="Glutaredoxin"/>
    <property type="match status" value="1"/>
</dbReference>